<feature type="region of interest" description="Disordered" evidence="1">
    <location>
        <begin position="1"/>
        <end position="50"/>
    </location>
</feature>
<feature type="compositionally biased region" description="Basic and acidic residues" evidence="1">
    <location>
        <begin position="24"/>
        <end position="34"/>
    </location>
</feature>
<evidence type="ECO:0000313" key="2">
    <source>
        <dbReference type="EMBL" id="ORE02358.1"/>
    </source>
</evidence>
<protein>
    <submittedName>
        <fullName evidence="2">Uncharacterized protein</fullName>
    </submittedName>
</protein>
<organism evidence="2">
    <name type="scientific">Rhizopus microsporus var. microsporus</name>
    <dbReference type="NCBI Taxonomy" id="86635"/>
    <lineage>
        <taxon>Eukaryota</taxon>
        <taxon>Fungi</taxon>
        <taxon>Fungi incertae sedis</taxon>
        <taxon>Mucoromycota</taxon>
        <taxon>Mucoromycotina</taxon>
        <taxon>Mucoromycetes</taxon>
        <taxon>Mucorales</taxon>
        <taxon>Mucorineae</taxon>
        <taxon>Rhizopodaceae</taxon>
        <taxon>Rhizopus</taxon>
    </lineage>
</organism>
<accession>A0A1X0QRI7</accession>
<dbReference type="VEuPathDB" id="FungiDB:BCV72DRAFT_53925"/>
<proteinExistence type="predicted"/>
<dbReference type="AlphaFoldDB" id="A0A1X0QRI7"/>
<dbReference type="EMBL" id="KV922056">
    <property type="protein sequence ID" value="ORE02358.1"/>
    <property type="molecule type" value="Genomic_DNA"/>
</dbReference>
<evidence type="ECO:0000256" key="1">
    <source>
        <dbReference type="SAM" id="MobiDB-lite"/>
    </source>
</evidence>
<reference evidence="2" key="1">
    <citation type="journal article" date="2016" name="Proc. Natl. Acad. Sci. U.S.A.">
        <title>Lipid metabolic changes in an early divergent fungus govern the establishment of a mutualistic symbiosis with endobacteria.</title>
        <authorList>
            <person name="Lastovetsky O.A."/>
            <person name="Gaspar M.L."/>
            <person name="Mondo S.J."/>
            <person name="LaButti K.M."/>
            <person name="Sandor L."/>
            <person name="Grigoriev I.V."/>
            <person name="Henry S.A."/>
            <person name="Pawlowska T.E."/>
        </authorList>
    </citation>
    <scope>NUCLEOTIDE SEQUENCE [LARGE SCALE GENOMIC DNA]</scope>
    <source>
        <strain evidence="2">ATCC 52814</strain>
    </source>
</reference>
<dbReference type="Proteomes" id="UP000242414">
    <property type="component" value="Unassembled WGS sequence"/>
</dbReference>
<name>A0A1X0QRI7_RHIZD</name>
<sequence>MNQIKVMENSQNKETDSQSEEIDKETTEKLLYHEDDQDEINETEEDEGTEAEPWILENGINVTNLFTEYRQHVKQFVESEGFIPLESHVQELAALNHILILKPLQHSKMMREVFTDEHIKHALNEQVRMSIGLSLDFTSEDLMRLNLILKQLTNHTQSIYRITIDILLFSNSLTYEKRRVLIGIALLILKLPRDPIADVTNISESELWSIYFDPLLSAIVSDNERNMLLRWLNKQAEGNLLRPDASITLIDQLQFGAHLGFGEVKIVQPTCDKAALCSDFLRLTHLTKECLDSHLLDASFSFQIYGKYASL</sequence>
<feature type="compositionally biased region" description="Acidic residues" evidence="1">
    <location>
        <begin position="35"/>
        <end position="50"/>
    </location>
</feature>
<gene>
    <name evidence="2" type="ORF">BCV72DRAFT_53925</name>
</gene>
<feature type="compositionally biased region" description="Polar residues" evidence="1">
    <location>
        <begin position="1"/>
        <end position="10"/>
    </location>
</feature>
<dbReference type="OrthoDB" id="2233822at2759"/>